<organism evidence="9">
    <name type="scientific">mine drainage metagenome</name>
    <dbReference type="NCBI Taxonomy" id="410659"/>
    <lineage>
        <taxon>unclassified sequences</taxon>
        <taxon>metagenomes</taxon>
        <taxon>ecological metagenomes</taxon>
    </lineage>
</organism>
<evidence type="ECO:0000256" key="2">
    <source>
        <dbReference type="ARBA" id="ARBA00022578"/>
    </source>
</evidence>
<dbReference type="GO" id="GO:0032196">
    <property type="term" value="P:transposition"/>
    <property type="evidence" value="ECO:0007669"/>
    <property type="project" value="UniProtKB-KW"/>
</dbReference>
<evidence type="ECO:0000256" key="6">
    <source>
        <dbReference type="SAM" id="MobiDB-lite"/>
    </source>
</evidence>
<keyword evidence="4" id="KW-0238">DNA-binding</keyword>
<evidence type="ECO:0000259" key="8">
    <source>
        <dbReference type="Pfam" id="PF07282"/>
    </source>
</evidence>
<evidence type="ECO:0000256" key="4">
    <source>
        <dbReference type="ARBA" id="ARBA00023125"/>
    </source>
</evidence>
<evidence type="ECO:0000259" key="7">
    <source>
        <dbReference type="Pfam" id="PF01385"/>
    </source>
</evidence>
<dbReference type="GO" id="GO:0046872">
    <property type="term" value="F:metal ion binding"/>
    <property type="evidence" value="ECO:0007669"/>
    <property type="project" value="UniProtKB-KW"/>
</dbReference>
<dbReference type="GO" id="GO:0003677">
    <property type="term" value="F:DNA binding"/>
    <property type="evidence" value="ECO:0007669"/>
    <property type="project" value="UniProtKB-KW"/>
</dbReference>
<dbReference type="AlphaFoldDB" id="T0ZUA3"/>
<feature type="domain" description="Probable transposase IS891/IS1136/IS1341" evidence="7">
    <location>
        <begin position="1"/>
        <end position="50"/>
    </location>
</feature>
<evidence type="ECO:0000256" key="1">
    <source>
        <dbReference type="ARBA" id="ARBA00008761"/>
    </source>
</evidence>
<dbReference type="Pfam" id="PF01385">
    <property type="entry name" value="OrfB_IS605"/>
    <property type="match status" value="1"/>
</dbReference>
<feature type="non-terminal residue" evidence="9">
    <location>
        <position position="1"/>
    </location>
</feature>
<evidence type="ECO:0000256" key="3">
    <source>
        <dbReference type="ARBA" id="ARBA00022723"/>
    </source>
</evidence>
<reference evidence="9" key="1">
    <citation type="submission" date="2013-08" db="EMBL/GenBank/DDBJ databases">
        <authorList>
            <person name="Mendez C."/>
            <person name="Richter M."/>
            <person name="Ferrer M."/>
            <person name="Sanchez J."/>
        </authorList>
    </citation>
    <scope>NUCLEOTIDE SEQUENCE</scope>
</reference>
<accession>T0ZUA3</accession>
<dbReference type="NCBIfam" id="TIGR01766">
    <property type="entry name" value="IS200/IS605 family accessory protein TnpB-like domain"/>
    <property type="match status" value="1"/>
</dbReference>
<dbReference type="InterPro" id="IPR001959">
    <property type="entry name" value="Transposase"/>
</dbReference>
<evidence type="ECO:0000313" key="9">
    <source>
        <dbReference type="EMBL" id="EQD48167.1"/>
    </source>
</evidence>
<dbReference type="InterPro" id="IPR010095">
    <property type="entry name" value="Cas12f1-like_TNB"/>
</dbReference>
<name>T0ZUA3_9ZZZZ</name>
<keyword evidence="5" id="KW-0233">DNA recombination</keyword>
<dbReference type="InterPro" id="IPR018527">
    <property type="entry name" value="Rubredoxin_Fe_BS"/>
</dbReference>
<dbReference type="GO" id="GO:0006310">
    <property type="term" value="P:DNA recombination"/>
    <property type="evidence" value="ECO:0007669"/>
    <property type="project" value="UniProtKB-KW"/>
</dbReference>
<dbReference type="EMBL" id="AUZZ01005823">
    <property type="protein sequence ID" value="EQD48167.1"/>
    <property type="molecule type" value="Genomic_DNA"/>
</dbReference>
<dbReference type="PROSITE" id="PS00202">
    <property type="entry name" value="RUBREDOXIN"/>
    <property type="match status" value="1"/>
</dbReference>
<comment type="caution">
    <text evidence="9">The sequence shown here is derived from an EMBL/GenBank/DDBJ whole genome shotgun (WGS) entry which is preliminary data.</text>
</comment>
<sequence>RRQRTQRRIARTHARIADLRRDALHRASTGIVREAQVMAIESLRVKAMARGMGRRPFRRSVHDAALGELRRQITYKGAWAARTVVLIDTFYPSSKTCSGCGAVHAALGLEKHWLCPACGTQHDRDVNAAKNLRAEGLRVLSMRSSSPATGERPGSHARGVASAADSAPPETVVPLQRRPTANREPAPRTAQAAKPARAETRPAPSGTGRRRVRAGL</sequence>
<feature type="region of interest" description="Disordered" evidence="6">
    <location>
        <begin position="140"/>
        <end position="216"/>
    </location>
</feature>
<feature type="domain" description="Cas12f1-like TNB" evidence="8">
    <location>
        <begin position="67"/>
        <end position="132"/>
    </location>
</feature>
<evidence type="ECO:0000256" key="5">
    <source>
        <dbReference type="ARBA" id="ARBA00023172"/>
    </source>
</evidence>
<reference evidence="9" key="2">
    <citation type="journal article" date="2014" name="ISME J.">
        <title>Microbial stratification in low pH oxic and suboxic macroscopic growths along an acid mine drainage.</title>
        <authorList>
            <person name="Mendez-Garcia C."/>
            <person name="Mesa V."/>
            <person name="Sprenger R.R."/>
            <person name="Richter M."/>
            <person name="Diez M.S."/>
            <person name="Solano J."/>
            <person name="Bargiela R."/>
            <person name="Golyshina O.V."/>
            <person name="Manteca A."/>
            <person name="Ramos J.L."/>
            <person name="Gallego J.R."/>
            <person name="Llorente I."/>
            <person name="Martins Dos Santos V.A."/>
            <person name="Jensen O.N."/>
            <person name="Pelaez A.I."/>
            <person name="Sanchez J."/>
            <person name="Ferrer M."/>
        </authorList>
    </citation>
    <scope>NUCLEOTIDE SEQUENCE</scope>
</reference>
<dbReference type="NCBIfam" id="NF040570">
    <property type="entry name" value="guided_TnpB"/>
    <property type="match status" value="1"/>
</dbReference>
<comment type="similarity">
    <text evidence="1">In the C-terminal section; belongs to the transposase 35 family.</text>
</comment>
<keyword evidence="2" id="KW-0815">Transposition</keyword>
<proteinExistence type="inferred from homology"/>
<gene>
    <name evidence="9" type="ORF">B2A_08092</name>
</gene>
<keyword evidence="3" id="KW-0479">Metal-binding</keyword>
<dbReference type="Pfam" id="PF07282">
    <property type="entry name" value="Cas12f1-like_TNB"/>
    <property type="match status" value="1"/>
</dbReference>
<protein>
    <submittedName>
        <fullName evidence="9">IS605 family transposase OrfB</fullName>
    </submittedName>
</protein>